<gene>
    <name evidence="1" type="ORF">QY913_07040</name>
</gene>
<accession>A0AAW7QGW6</accession>
<dbReference type="EMBL" id="JAUJGC010000029">
    <property type="protein sequence ID" value="MDN5269870.1"/>
    <property type="molecule type" value="Genomic_DNA"/>
</dbReference>
<organism evidence="1 2">
    <name type="scientific">Streptococcus vestibularis</name>
    <dbReference type="NCBI Taxonomy" id="1343"/>
    <lineage>
        <taxon>Bacteria</taxon>
        <taxon>Bacillati</taxon>
        <taxon>Bacillota</taxon>
        <taxon>Bacilli</taxon>
        <taxon>Lactobacillales</taxon>
        <taxon>Streptococcaceae</taxon>
        <taxon>Streptococcus</taxon>
    </lineage>
</organism>
<proteinExistence type="predicted"/>
<protein>
    <submittedName>
        <fullName evidence="1">Uncharacterized protein</fullName>
    </submittedName>
</protein>
<dbReference type="AlphaFoldDB" id="A0AAW7QGW6"/>
<evidence type="ECO:0000313" key="1">
    <source>
        <dbReference type="EMBL" id="MDN5269870.1"/>
    </source>
</evidence>
<evidence type="ECO:0000313" key="2">
    <source>
        <dbReference type="Proteomes" id="UP001172310"/>
    </source>
</evidence>
<dbReference type="Proteomes" id="UP001172310">
    <property type="component" value="Unassembled WGS sequence"/>
</dbReference>
<sequence length="254" mass="30592">MSKKYKEIDGYKRFFEYFFDDNKNDNLIEEIWKFTKNNMYMIDDKKKKVEAWESLNFRIDKRLKKSEKYIKDNNISKVYVRTFGDKGKENTKALLISFYEYIFDYSEKEVISIDRSNNSAPSSTLNRYTEYTKTKNHKSKNILFNYQVSHIFGKTLNCYAFTAPWNIVYLPKILDPFTGHESNGKLTEQFTQKLQEFAKLNYKEQIEQFNKRMEELAPKINKFKAKLKSENEFDEQLIKQFFKSLDENFSQIDL</sequence>
<dbReference type="RefSeq" id="WP_232009652.1">
    <property type="nucleotide sequence ID" value="NZ_JASHBB010000018.1"/>
</dbReference>
<comment type="caution">
    <text evidence="1">The sequence shown here is derived from an EMBL/GenBank/DDBJ whole genome shotgun (WGS) entry which is preliminary data.</text>
</comment>
<reference evidence="1" key="1">
    <citation type="submission" date="2023-07" db="EMBL/GenBank/DDBJ databases">
        <title>SVep1, a Temperate Phage of Human Oral Commensal Streptococcus vestibularis.</title>
        <authorList>
            <person name="Wu M."/>
            <person name="Zhu Y."/>
            <person name="Li Y."/>
        </authorList>
    </citation>
    <scope>NUCLEOTIDE SEQUENCE</scope>
    <source>
        <strain evidence="1">SVE8</strain>
    </source>
</reference>
<dbReference type="GeneID" id="61564066"/>
<name>A0AAW7QGW6_STRVE</name>